<dbReference type="STRING" id="1471761.B0W44_07430"/>
<evidence type="ECO:0000256" key="1">
    <source>
        <dbReference type="SAM" id="Phobius"/>
    </source>
</evidence>
<evidence type="ECO:0000313" key="3">
    <source>
        <dbReference type="Proteomes" id="UP000188603"/>
    </source>
</evidence>
<sequence length="155" mass="17312">MKASTHFLGGVVVGYTVYPSITGAVIGGVAGLLPDIDDNRSFAGRVFFFISWPLRHIVGHRTLFHSWIPVLLLTICALIWEGGVTLAILTGFSSHILLDMFVGRVQFFFPYELKIGVKMPYALYVVVDLITRIGLAAVALVFVWNTYLSEWFSWI</sequence>
<feature type="transmembrane region" description="Helical" evidence="1">
    <location>
        <begin position="12"/>
        <end position="33"/>
    </location>
</feature>
<dbReference type="Pfam" id="PF04307">
    <property type="entry name" value="YdjM"/>
    <property type="match status" value="1"/>
</dbReference>
<dbReference type="InterPro" id="IPR007404">
    <property type="entry name" value="YdjM-like"/>
</dbReference>
<dbReference type="OrthoDB" id="5459053at2"/>
<dbReference type="KEGG" id="ntr:B0W44_07430"/>
<name>A0A1U9K6H9_9BACL</name>
<keyword evidence="1" id="KW-0812">Transmembrane</keyword>
<keyword evidence="3" id="KW-1185">Reference proteome</keyword>
<keyword evidence="1" id="KW-0472">Membrane</keyword>
<feature type="transmembrane region" description="Helical" evidence="1">
    <location>
        <begin position="121"/>
        <end position="144"/>
    </location>
</feature>
<gene>
    <name evidence="2" type="ORF">B0W44_07430</name>
</gene>
<organism evidence="2 3">
    <name type="scientific">Novibacillus thermophilus</name>
    <dbReference type="NCBI Taxonomy" id="1471761"/>
    <lineage>
        <taxon>Bacteria</taxon>
        <taxon>Bacillati</taxon>
        <taxon>Bacillota</taxon>
        <taxon>Bacilli</taxon>
        <taxon>Bacillales</taxon>
        <taxon>Thermoactinomycetaceae</taxon>
        <taxon>Novibacillus</taxon>
    </lineage>
</organism>
<proteinExistence type="predicted"/>
<protein>
    <recommendedName>
        <fullName evidence="4">Hydrolase</fullName>
    </recommendedName>
</protein>
<dbReference type="Proteomes" id="UP000188603">
    <property type="component" value="Chromosome"/>
</dbReference>
<evidence type="ECO:0000313" key="2">
    <source>
        <dbReference type="EMBL" id="AQS55638.1"/>
    </source>
</evidence>
<dbReference type="PANTHER" id="PTHR35531:SF1">
    <property type="entry name" value="INNER MEMBRANE PROTEIN YBCI-RELATED"/>
    <property type="match status" value="1"/>
</dbReference>
<reference evidence="2 3" key="1">
    <citation type="journal article" date="2015" name="Int. J. Syst. Evol. Microbiol.">
        <title>Novibacillus thermophilus gen. nov., sp. nov., a Gram-staining-negative and moderately thermophilic member of the family Thermoactinomycetaceae.</title>
        <authorList>
            <person name="Yang G."/>
            <person name="Chen J."/>
            <person name="Zhou S."/>
        </authorList>
    </citation>
    <scope>NUCLEOTIDE SEQUENCE [LARGE SCALE GENOMIC DNA]</scope>
    <source>
        <strain evidence="2 3">SG-1</strain>
    </source>
</reference>
<evidence type="ECO:0008006" key="4">
    <source>
        <dbReference type="Google" id="ProtNLM"/>
    </source>
</evidence>
<dbReference type="EMBL" id="CP019699">
    <property type="protein sequence ID" value="AQS55638.1"/>
    <property type="molecule type" value="Genomic_DNA"/>
</dbReference>
<dbReference type="AlphaFoldDB" id="A0A1U9K6H9"/>
<keyword evidence="1" id="KW-1133">Transmembrane helix</keyword>
<dbReference type="PANTHER" id="PTHR35531">
    <property type="entry name" value="INNER MEMBRANE PROTEIN YBCI-RELATED"/>
    <property type="match status" value="1"/>
</dbReference>
<accession>A0A1U9K6H9</accession>